<comment type="caution">
    <text evidence="1">The sequence shown here is derived from an EMBL/GenBank/DDBJ whole genome shotgun (WGS) entry which is preliminary data.</text>
</comment>
<protein>
    <submittedName>
        <fullName evidence="1">Uncharacterized protein</fullName>
    </submittedName>
</protein>
<dbReference type="Proteomes" id="UP000052052">
    <property type="component" value="Unassembled WGS sequence"/>
</dbReference>
<evidence type="ECO:0000313" key="1">
    <source>
        <dbReference type="EMBL" id="KRG69130.1"/>
    </source>
</evidence>
<reference evidence="1 2" key="1">
    <citation type="submission" date="2015-05" db="EMBL/GenBank/DDBJ databases">
        <title>Genome sequencing and analysis of members of genus Stenotrophomonas.</title>
        <authorList>
            <person name="Patil P.P."/>
            <person name="Midha S."/>
            <person name="Patil P.B."/>
        </authorList>
    </citation>
    <scope>NUCLEOTIDE SEQUENCE [LARGE SCALE GENOMIC DNA]</scope>
    <source>
        <strain evidence="1 2">DSM 21858</strain>
    </source>
</reference>
<name>A0A0R0CS70_9GAMM</name>
<dbReference type="PATRIC" id="fig|344882.3.peg.770"/>
<dbReference type="STRING" id="344882.ABB29_12015"/>
<gene>
    <name evidence="1" type="ORF">ABB29_12015</name>
</gene>
<evidence type="ECO:0000313" key="2">
    <source>
        <dbReference type="Proteomes" id="UP000052052"/>
    </source>
</evidence>
<dbReference type="EMBL" id="LDJL01000011">
    <property type="protein sequence ID" value="KRG69130.1"/>
    <property type="molecule type" value="Genomic_DNA"/>
</dbReference>
<accession>A0A0R0CS70</accession>
<dbReference type="OrthoDB" id="9958536at2"/>
<dbReference type="AlphaFoldDB" id="A0A0R0CS70"/>
<sequence>MPACEEIGRVSRAYVSAHTRERVHSTRLYPTEKRCLVANFNGAIPPGRTIVTAQWKMESACSVAMSSASIYGRSAQVMVQGVYRGWAYIKAQVTLDNGEIYNQLFVVEVLEGPYFGDENSLAAGPTELTATA</sequence>
<keyword evidence="2" id="KW-1185">Reference proteome</keyword>
<proteinExistence type="predicted"/>
<dbReference type="RefSeq" id="WP_057659286.1">
    <property type="nucleotide sequence ID" value="NZ_LDJL01000011.1"/>
</dbReference>
<organism evidence="1 2">
    <name type="scientific">Pseudoxanthomonas dokdonensis</name>
    <dbReference type="NCBI Taxonomy" id="344882"/>
    <lineage>
        <taxon>Bacteria</taxon>
        <taxon>Pseudomonadati</taxon>
        <taxon>Pseudomonadota</taxon>
        <taxon>Gammaproteobacteria</taxon>
        <taxon>Lysobacterales</taxon>
        <taxon>Lysobacteraceae</taxon>
        <taxon>Pseudoxanthomonas</taxon>
    </lineage>
</organism>